<evidence type="ECO:0000313" key="2">
    <source>
        <dbReference type="EMBL" id="MBK1880350.1"/>
    </source>
</evidence>
<feature type="domain" description="AAA+ ATPase" evidence="1">
    <location>
        <begin position="38"/>
        <end position="205"/>
    </location>
</feature>
<dbReference type="PANTHER" id="PTHR34301">
    <property type="entry name" value="DNA-BINDING PROTEIN-RELATED"/>
    <property type="match status" value="1"/>
</dbReference>
<dbReference type="SMART" id="SM00382">
    <property type="entry name" value="AAA"/>
    <property type="match status" value="1"/>
</dbReference>
<evidence type="ECO:0000259" key="1">
    <source>
        <dbReference type="SMART" id="SM00382"/>
    </source>
</evidence>
<dbReference type="AlphaFoldDB" id="A0A934S361"/>
<keyword evidence="2" id="KW-0067">ATP-binding</keyword>
<keyword evidence="3" id="KW-1185">Reference proteome</keyword>
<name>A0A934S361_9BACT</name>
<sequence length="374" mass="42828">MLRKWSMDNPFQYSGVVEDAAYLPRAEIEKQLLEYAKSRQNLLVQGPRRVGKTSVVTNTFETLQRKKKCYFLKADFFGVSSLKGVRDILARALEQLPLTAQLRRKLSAQVGKITGMSAFGFGVNWRGTQREQMVEDILAMFAEINQSRPLVVFFDEFQSLLDMPIADEVLGRLRSEIQRQPNVFYIFAGSDRLRLREIFFVENGPFLKSAALLEVGLIERETFIPWLEDRFAEGKRKVDTAVWAPLFDLANDVPGDVQQFCHALWVKSDRGGRIDARLAEDALNYLVNMQESAFLDFWNFLSENQRKLLRGVATMPEEGHTSKGFLERVQLSSSSASSKAMDAMLTRGALWKVGNRFAFSNPVMKLWILRREVF</sequence>
<dbReference type="InterPro" id="IPR041664">
    <property type="entry name" value="AAA_16"/>
</dbReference>
<dbReference type="GO" id="GO:0005524">
    <property type="term" value="F:ATP binding"/>
    <property type="evidence" value="ECO:0007669"/>
    <property type="project" value="UniProtKB-KW"/>
</dbReference>
<accession>A0A934S361</accession>
<organism evidence="2 3">
    <name type="scientific">Pelagicoccus mobilis</name>
    <dbReference type="NCBI Taxonomy" id="415221"/>
    <lineage>
        <taxon>Bacteria</taxon>
        <taxon>Pseudomonadati</taxon>
        <taxon>Verrucomicrobiota</taxon>
        <taxon>Opitutia</taxon>
        <taxon>Puniceicoccales</taxon>
        <taxon>Pelagicoccaceae</taxon>
        <taxon>Pelagicoccus</taxon>
    </lineage>
</organism>
<evidence type="ECO:0000313" key="3">
    <source>
        <dbReference type="Proteomes" id="UP000617628"/>
    </source>
</evidence>
<dbReference type="SUPFAM" id="SSF52540">
    <property type="entry name" value="P-loop containing nucleoside triphosphate hydrolases"/>
    <property type="match status" value="1"/>
</dbReference>
<dbReference type="InterPro" id="IPR003593">
    <property type="entry name" value="AAA+_ATPase"/>
</dbReference>
<gene>
    <name evidence="2" type="ORF">JIN87_25925</name>
</gene>
<dbReference type="PANTHER" id="PTHR34301:SF8">
    <property type="entry name" value="ATPASE DOMAIN-CONTAINING PROTEIN"/>
    <property type="match status" value="1"/>
</dbReference>
<reference evidence="2" key="1">
    <citation type="submission" date="2021-01" db="EMBL/GenBank/DDBJ databases">
        <title>Modified the classification status of verrucomicrobia.</title>
        <authorList>
            <person name="Feng X."/>
        </authorList>
    </citation>
    <scope>NUCLEOTIDE SEQUENCE</scope>
    <source>
        <strain evidence="2">KCTC 13126</strain>
    </source>
</reference>
<dbReference type="EMBL" id="JAENIL010000083">
    <property type="protein sequence ID" value="MBK1880350.1"/>
    <property type="molecule type" value="Genomic_DNA"/>
</dbReference>
<dbReference type="Proteomes" id="UP000617628">
    <property type="component" value="Unassembled WGS sequence"/>
</dbReference>
<dbReference type="InterPro" id="IPR027417">
    <property type="entry name" value="P-loop_NTPase"/>
</dbReference>
<dbReference type="Pfam" id="PF13191">
    <property type="entry name" value="AAA_16"/>
    <property type="match status" value="1"/>
</dbReference>
<dbReference type="Gene3D" id="3.40.50.300">
    <property type="entry name" value="P-loop containing nucleotide triphosphate hydrolases"/>
    <property type="match status" value="1"/>
</dbReference>
<keyword evidence="2" id="KW-0547">Nucleotide-binding</keyword>
<protein>
    <submittedName>
        <fullName evidence="2">ATP-binding protein</fullName>
    </submittedName>
</protein>
<comment type="caution">
    <text evidence="2">The sequence shown here is derived from an EMBL/GenBank/DDBJ whole genome shotgun (WGS) entry which is preliminary data.</text>
</comment>
<proteinExistence type="predicted"/>